<keyword evidence="9 12" id="KW-0472">Membrane</keyword>
<feature type="transmembrane region" description="Helical" evidence="12">
    <location>
        <begin position="476"/>
        <end position="495"/>
    </location>
</feature>
<evidence type="ECO:0000256" key="7">
    <source>
        <dbReference type="ARBA" id="ARBA00023053"/>
    </source>
</evidence>
<dbReference type="NCBIfam" id="TIGR00813">
    <property type="entry name" value="sss"/>
    <property type="match status" value="1"/>
</dbReference>
<evidence type="ECO:0000313" key="13">
    <source>
        <dbReference type="EMBL" id="QDU45019.1"/>
    </source>
</evidence>
<feature type="transmembrane region" description="Helical" evidence="12">
    <location>
        <begin position="305"/>
        <end position="331"/>
    </location>
</feature>
<feature type="transmembrane region" description="Helical" evidence="12">
    <location>
        <begin position="217"/>
        <end position="235"/>
    </location>
</feature>
<evidence type="ECO:0000256" key="4">
    <source>
        <dbReference type="ARBA" id="ARBA00022475"/>
    </source>
</evidence>
<dbReference type="Pfam" id="PF00474">
    <property type="entry name" value="SSF"/>
    <property type="match status" value="1"/>
</dbReference>
<feature type="transmembrane region" description="Helical" evidence="12">
    <location>
        <begin position="88"/>
        <end position="110"/>
    </location>
</feature>
<evidence type="ECO:0000256" key="5">
    <source>
        <dbReference type="ARBA" id="ARBA00022692"/>
    </source>
</evidence>
<keyword evidence="3" id="KW-0813">Transport</keyword>
<feature type="transmembrane region" description="Helical" evidence="12">
    <location>
        <begin position="131"/>
        <end position="152"/>
    </location>
</feature>
<dbReference type="PROSITE" id="PS50283">
    <property type="entry name" value="NA_SOLUT_SYMP_3"/>
    <property type="match status" value="1"/>
</dbReference>
<dbReference type="GO" id="GO:0005886">
    <property type="term" value="C:plasma membrane"/>
    <property type="evidence" value="ECO:0007669"/>
    <property type="project" value="UniProtKB-SubCell"/>
</dbReference>
<evidence type="ECO:0000256" key="9">
    <source>
        <dbReference type="ARBA" id="ARBA00023136"/>
    </source>
</evidence>
<reference evidence="13 14" key="1">
    <citation type="submission" date="2019-02" db="EMBL/GenBank/DDBJ databases">
        <title>Deep-cultivation of Planctomycetes and their phenomic and genomic characterization uncovers novel biology.</title>
        <authorList>
            <person name="Wiegand S."/>
            <person name="Jogler M."/>
            <person name="Boedeker C."/>
            <person name="Pinto D."/>
            <person name="Vollmers J."/>
            <person name="Rivas-Marin E."/>
            <person name="Kohn T."/>
            <person name="Peeters S.H."/>
            <person name="Heuer A."/>
            <person name="Rast P."/>
            <person name="Oberbeckmann S."/>
            <person name="Bunk B."/>
            <person name="Jeske O."/>
            <person name="Meyerdierks A."/>
            <person name="Storesund J.E."/>
            <person name="Kallscheuer N."/>
            <person name="Luecker S."/>
            <person name="Lage O.M."/>
            <person name="Pohl T."/>
            <person name="Merkel B.J."/>
            <person name="Hornburger P."/>
            <person name="Mueller R.-W."/>
            <person name="Bruemmer F."/>
            <person name="Labrenz M."/>
            <person name="Spormann A.M."/>
            <person name="Op den Camp H."/>
            <person name="Overmann J."/>
            <person name="Amann R."/>
            <person name="Jetten M.S.M."/>
            <person name="Mascher T."/>
            <person name="Medema M.H."/>
            <person name="Devos D.P."/>
            <person name="Kaster A.-K."/>
            <person name="Ovreas L."/>
            <person name="Rohde M."/>
            <person name="Galperin M.Y."/>
            <person name="Jogler C."/>
        </authorList>
    </citation>
    <scope>NUCLEOTIDE SEQUENCE [LARGE SCALE GENOMIC DNA]</scope>
    <source>
        <strain evidence="13 14">Mal52</strain>
    </source>
</reference>
<feature type="transmembrane region" description="Helical" evidence="12">
    <location>
        <begin position="372"/>
        <end position="396"/>
    </location>
</feature>
<feature type="transmembrane region" description="Helical" evidence="12">
    <location>
        <begin position="507"/>
        <end position="531"/>
    </location>
</feature>
<dbReference type="InterPro" id="IPR001734">
    <property type="entry name" value="Na/solute_symporter"/>
</dbReference>
<keyword evidence="14" id="KW-1185">Reference proteome</keyword>
<dbReference type="GO" id="GO:0015293">
    <property type="term" value="F:symporter activity"/>
    <property type="evidence" value="ECO:0007669"/>
    <property type="project" value="TreeGrafter"/>
</dbReference>
<keyword evidence="8" id="KW-0406">Ion transport</keyword>
<dbReference type="InterPro" id="IPR038377">
    <property type="entry name" value="Na/Glc_symporter_sf"/>
</dbReference>
<feature type="transmembrane region" description="Helical" evidence="12">
    <location>
        <begin position="266"/>
        <end position="284"/>
    </location>
</feature>
<dbReference type="EMBL" id="CP036276">
    <property type="protein sequence ID" value="QDU45019.1"/>
    <property type="molecule type" value="Genomic_DNA"/>
</dbReference>
<evidence type="ECO:0000256" key="12">
    <source>
        <dbReference type="SAM" id="Phobius"/>
    </source>
</evidence>
<sequence>MPIFAAETSLPNGGLTTLDLVVIGLYLAGMLCMGFVIAMRQKSTDDFFVGGRNLPAWAVGVSILASLLSTITYLGMPGEMFRTGIGFLTRQLSIPVVLVVVWFLWIPFFMKLRLTSAYEYLEVRFNYAVRATAAVICMLLIFGWMAVVVLTASRAMGEIANLQLDQYFGESAAVVDTQIATSDLDLHVIIAAVGMFSVLYTTLGGIRAVVWTDVIQFFILIAGAFVAMGVVASMTDSGLSDWFQYSQEYKHEQVEWFSWDIGNRSTVFSIAIGMCFWIICTHGSNQVALQRYFAVKDIRAARKSYLVSALASFGLSLVLAAVGMSIMYFIAQHDLPAEVGLTSPEMTTVRTAQDNMFPQFIRYYIPSGLRGMVVAALFAAAMSTIDSGSNSVSTILTVDFFRRLYPEGRTIASELKLARTVTATMGIIVVVCTIGLYHASKGTDIISLCQKGFNMFLGPLGAIFVLAMFSRRATAATVLPAVVVGELVGICSSYSNELFGKEFSTHMVVPASWAATIVSSLVLSTLLRTLANDKQQQWMWRPVVRGARDPNVVEAG</sequence>
<keyword evidence="5 12" id="KW-0812">Transmembrane</keyword>
<evidence type="ECO:0000256" key="2">
    <source>
        <dbReference type="ARBA" id="ARBA00006434"/>
    </source>
</evidence>
<name>A0A517ZRB1_9PLAN</name>
<dbReference type="PANTHER" id="PTHR42985">
    <property type="entry name" value="SODIUM-COUPLED MONOCARBOXYLATE TRANSPORTER"/>
    <property type="match status" value="1"/>
</dbReference>
<dbReference type="AlphaFoldDB" id="A0A517ZRB1"/>
<evidence type="ECO:0000256" key="6">
    <source>
        <dbReference type="ARBA" id="ARBA00022989"/>
    </source>
</evidence>
<dbReference type="GO" id="GO:0006814">
    <property type="term" value="P:sodium ion transport"/>
    <property type="evidence" value="ECO:0007669"/>
    <property type="project" value="UniProtKB-KW"/>
</dbReference>
<keyword evidence="7" id="KW-0915">Sodium</keyword>
<accession>A0A517ZRB1</accession>
<evidence type="ECO:0000256" key="1">
    <source>
        <dbReference type="ARBA" id="ARBA00004651"/>
    </source>
</evidence>
<dbReference type="Gene3D" id="1.20.1730.10">
    <property type="entry name" value="Sodium/glucose cotransporter"/>
    <property type="match status" value="1"/>
</dbReference>
<organism evidence="13 14">
    <name type="scientific">Symmachiella dynata</name>
    <dbReference type="NCBI Taxonomy" id="2527995"/>
    <lineage>
        <taxon>Bacteria</taxon>
        <taxon>Pseudomonadati</taxon>
        <taxon>Planctomycetota</taxon>
        <taxon>Planctomycetia</taxon>
        <taxon>Planctomycetales</taxon>
        <taxon>Planctomycetaceae</taxon>
        <taxon>Symmachiella</taxon>
    </lineage>
</organism>
<dbReference type="Proteomes" id="UP000319383">
    <property type="component" value="Chromosome"/>
</dbReference>
<evidence type="ECO:0000256" key="3">
    <source>
        <dbReference type="ARBA" id="ARBA00022448"/>
    </source>
</evidence>
<comment type="similarity">
    <text evidence="2 11">Belongs to the sodium:solute symporter (SSF) (TC 2.A.21) family.</text>
</comment>
<proteinExistence type="inferred from homology"/>
<dbReference type="InterPro" id="IPR051163">
    <property type="entry name" value="Sodium:Solute_Symporter_SSF"/>
</dbReference>
<gene>
    <name evidence="13" type="primary">sglT_4</name>
    <name evidence="13" type="ORF">Mal52_35070</name>
</gene>
<feature type="transmembrane region" description="Helical" evidence="12">
    <location>
        <begin position="452"/>
        <end position="469"/>
    </location>
</feature>
<keyword evidence="4" id="KW-1003">Cell membrane</keyword>
<dbReference type="RefSeq" id="WP_145377326.1">
    <property type="nucleotide sequence ID" value="NZ_CP036276.1"/>
</dbReference>
<evidence type="ECO:0000313" key="14">
    <source>
        <dbReference type="Proteomes" id="UP000319383"/>
    </source>
</evidence>
<keyword evidence="6 12" id="KW-1133">Transmembrane helix</keyword>
<evidence type="ECO:0000256" key="10">
    <source>
        <dbReference type="ARBA" id="ARBA00023201"/>
    </source>
</evidence>
<feature type="transmembrane region" description="Helical" evidence="12">
    <location>
        <begin position="54"/>
        <end position="76"/>
    </location>
</feature>
<dbReference type="KEGG" id="sdyn:Mal52_35070"/>
<evidence type="ECO:0000256" key="8">
    <source>
        <dbReference type="ARBA" id="ARBA00023065"/>
    </source>
</evidence>
<dbReference type="PANTHER" id="PTHR42985:SF40">
    <property type="entry name" value="LD47995P-RELATED"/>
    <property type="match status" value="1"/>
</dbReference>
<comment type="subcellular location">
    <subcellularLocation>
        <location evidence="1">Cell membrane</location>
        <topology evidence="1">Multi-pass membrane protein</topology>
    </subcellularLocation>
</comment>
<evidence type="ECO:0000256" key="11">
    <source>
        <dbReference type="RuleBase" id="RU362091"/>
    </source>
</evidence>
<keyword evidence="10" id="KW-0739">Sodium transport</keyword>
<feature type="transmembrane region" description="Helical" evidence="12">
    <location>
        <begin position="417"/>
        <end position="440"/>
    </location>
</feature>
<protein>
    <submittedName>
        <fullName evidence="13">Sodium/glucose cotransporter</fullName>
    </submittedName>
</protein>
<feature type="transmembrane region" description="Helical" evidence="12">
    <location>
        <begin position="20"/>
        <end position="38"/>
    </location>
</feature>
<feature type="transmembrane region" description="Helical" evidence="12">
    <location>
        <begin position="186"/>
        <end position="210"/>
    </location>
</feature>